<feature type="transmembrane region" description="Helical" evidence="1">
    <location>
        <begin position="250"/>
        <end position="268"/>
    </location>
</feature>
<dbReference type="KEGG" id="dbr:Deba_0628"/>
<dbReference type="Proteomes" id="UP000009047">
    <property type="component" value="Chromosome"/>
</dbReference>
<reference evidence="2 3" key="1">
    <citation type="journal article" date="2010" name="Stand. Genomic Sci.">
        <title>Complete genome sequence of Desulfarculus baarsii type strain (2st14).</title>
        <authorList>
            <person name="Sun H."/>
            <person name="Spring S."/>
            <person name="Lapidus A."/>
            <person name="Davenport K."/>
            <person name="Del Rio T.G."/>
            <person name="Tice H."/>
            <person name="Nolan M."/>
            <person name="Copeland A."/>
            <person name="Cheng J.F."/>
            <person name="Lucas S."/>
            <person name="Tapia R."/>
            <person name="Goodwin L."/>
            <person name="Pitluck S."/>
            <person name="Ivanova N."/>
            <person name="Pagani I."/>
            <person name="Mavromatis K."/>
            <person name="Ovchinnikova G."/>
            <person name="Pati A."/>
            <person name="Chen A."/>
            <person name="Palaniappan K."/>
            <person name="Hauser L."/>
            <person name="Chang Y.J."/>
            <person name="Jeffries C.D."/>
            <person name="Detter J.C."/>
            <person name="Han C."/>
            <person name="Rohde M."/>
            <person name="Brambilla E."/>
            <person name="Goker M."/>
            <person name="Woyke T."/>
            <person name="Bristow J."/>
            <person name="Eisen J.A."/>
            <person name="Markowitz V."/>
            <person name="Hugenholtz P."/>
            <person name="Kyrpides N.C."/>
            <person name="Klenk H.P."/>
            <person name="Land M."/>
        </authorList>
    </citation>
    <scope>NUCLEOTIDE SEQUENCE [LARGE SCALE GENOMIC DNA]</scope>
    <source>
        <strain evidence="3">ATCC 33931 / DSM 2075 / LMG 7858 / VKM B-1802 / 2st14</strain>
    </source>
</reference>
<name>E1QEL4_DESB2</name>
<evidence type="ECO:0000256" key="1">
    <source>
        <dbReference type="SAM" id="Phobius"/>
    </source>
</evidence>
<dbReference type="STRING" id="644282.Deba_0628"/>
<sequence length="586" mass="65979">MLLTLAIFCLGPDNRAVAVDGLRGGSGVDVTLAPGQGLELAFVHDEPLDGQWLLVALTQQDGQARSLRLADAAQATVKPWKIEGKRAFFLCPQGLAGPLWLKNAGPQAIELAKYQARNYRGRNSHFPRVTILLPGHDQRGSQWAWWRIPLLAALALIMGLAAASAPGRWPRRLALAPPAAACLAAALMPLAGGRLLLAYDAYLLLAGLGAGLAVAARLPRWAGLAWPLAVRFGRWARAWRPWANWRLPQGLMLALVLAIVFAPAALLPNPGVKVPFDRQWLDELNQKRPYVVAIGNSMTGSRIDAPRLSQLLGGRPVELKWYAGTSQRLWYLMFRYYVCQARHKPKYVIMMFGDYDMPWIRRGFVNEWDRRQIESMTPDSMDFDPLFKQRCLDDPSPREALHMALRRWLGVSNYSFELTEWLADAAMRLTVPPPWVDAYPMELRAVHWRRAVNGRFDLGHLRPGVFNPPPPGPKPDANLAATALRGKSFLPEIARLAKENGVQLILLHFQHRRFNAFHGQRQPDDVSKVVAAVADFCKKNGILYHDFLYDPNITEDLYSAGDHIGYDHRRTRWTENMFKRIGHFFK</sequence>
<dbReference type="EMBL" id="CP002085">
    <property type="protein sequence ID" value="ADK84000.1"/>
    <property type="molecule type" value="Genomic_DNA"/>
</dbReference>
<accession>E1QEL4</accession>
<gene>
    <name evidence="2" type="ordered locus">Deba_0628</name>
</gene>
<dbReference type="RefSeq" id="WP_013257455.1">
    <property type="nucleotide sequence ID" value="NC_014365.1"/>
</dbReference>
<evidence type="ECO:0000313" key="3">
    <source>
        <dbReference type="Proteomes" id="UP000009047"/>
    </source>
</evidence>
<protein>
    <submittedName>
        <fullName evidence="2">Uncharacterized protein</fullName>
    </submittedName>
</protein>
<dbReference type="eggNOG" id="ENOG502ZHJB">
    <property type="taxonomic scope" value="Bacteria"/>
</dbReference>
<proteinExistence type="predicted"/>
<feature type="transmembrane region" description="Helical" evidence="1">
    <location>
        <begin position="175"/>
        <end position="197"/>
    </location>
</feature>
<keyword evidence="3" id="KW-1185">Reference proteome</keyword>
<dbReference type="OrthoDB" id="9856632at2"/>
<dbReference type="SUPFAM" id="SSF52266">
    <property type="entry name" value="SGNH hydrolase"/>
    <property type="match status" value="1"/>
</dbReference>
<feature type="transmembrane region" description="Helical" evidence="1">
    <location>
        <begin position="143"/>
        <end position="163"/>
    </location>
</feature>
<dbReference type="AlphaFoldDB" id="E1QEL4"/>
<feature type="transmembrane region" description="Helical" evidence="1">
    <location>
        <begin position="203"/>
        <end position="229"/>
    </location>
</feature>
<keyword evidence="1" id="KW-0472">Membrane</keyword>
<evidence type="ECO:0000313" key="2">
    <source>
        <dbReference type="EMBL" id="ADK84000.1"/>
    </source>
</evidence>
<dbReference type="HOGENOM" id="CLU_465197_0_0_7"/>
<organism evidence="2 3">
    <name type="scientific">Desulfarculus baarsii (strain ATCC 33931 / DSM 2075 / LMG 7858 / VKM B-1802 / 2st14)</name>
    <dbReference type="NCBI Taxonomy" id="644282"/>
    <lineage>
        <taxon>Bacteria</taxon>
        <taxon>Pseudomonadati</taxon>
        <taxon>Thermodesulfobacteriota</taxon>
        <taxon>Desulfarculia</taxon>
        <taxon>Desulfarculales</taxon>
        <taxon>Desulfarculaceae</taxon>
        <taxon>Desulfarculus</taxon>
    </lineage>
</organism>
<keyword evidence="1" id="KW-1133">Transmembrane helix</keyword>
<keyword evidence="1" id="KW-0812">Transmembrane</keyword>